<feature type="region of interest" description="Disordered" evidence="7">
    <location>
        <begin position="1"/>
        <end position="63"/>
    </location>
</feature>
<evidence type="ECO:0000313" key="10">
    <source>
        <dbReference type="Proteomes" id="UP000237000"/>
    </source>
</evidence>
<dbReference type="PRINTS" id="PR00367">
    <property type="entry name" value="ETHRSPELEMNT"/>
</dbReference>
<keyword evidence="5" id="KW-0539">Nucleus</keyword>
<feature type="compositionally biased region" description="Pro residues" evidence="7">
    <location>
        <begin position="443"/>
        <end position="454"/>
    </location>
</feature>
<dbReference type="Gene3D" id="3.30.730.10">
    <property type="entry name" value="AP2/ERF domain"/>
    <property type="match status" value="1"/>
</dbReference>
<keyword evidence="10" id="KW-1185">Reference proteome</keyword>
<evidence type="ECO:0000256" key="4">
    <source>
        <dbReference type="ARBA" id="ARBA00023163"/>
    </source>
</evidence>
<comment type="caution">
    <text evidence="9">The sequence shown here is derived from an EMBL/GenBank/DDBJ whole genome shotgun (WGS) entry which is preliminary data.</text>
</comment>
<accession>A0A2P5FEK4</accession>
<dbReference type="GO" id="GO:0003677">
    <property type="term" value="F:DNA binding"/>
    <property type="evidence" value="ECO:0007669"/>
    <property type="project" value="UniProtKB-KW"/>
</dbReference>
<evidence type="ECO:0000256" key="7">
    <source>
        <dbReference type="SAM" id="MobiDB-lite"/>
    </source>
</evidence>
<dbReference type="InterPro" id="IPR036955">
    <property type="entry name" value="AP2/ERF_dom_sf"/>
</dbReference>
<feature type="region of interest" description="Disordered" evidence="7">
    <location>
        <begin position="423"/>
        <end position="460"/>
    </location>
</feature>
<name>A0A2P5FEK4_TREOI</name>
<dbReference type="InterPro" id="IPR001471">
    <property type="entry name" value="AP2/ERF_dom"/>
</dbReference>
<dbReference type="Proteomes" id="UP000237000">
    <property type="component" value="Unassembled WGS sequence"/>
</dbReference>
<keyword evidence="4" id="KW-0804">Transcription</keyword>
<feature type="region of interest" description="Disordered" evidence="7">
    <location>
        <begin position="101"/>
        <end position="155"/>
    </location>
</feature>
<dbReference type="SUPFAM" id="SSF54171">
    <property type="entry name" value="DNA-binding domain"/>
    <property type="match status" value="1"/>
</dbReference>
<dbReference type="PANTHER" id="PTHR31190:SF421">
    <property type="entry name" value="ETHYLENE-RESPONSIVE TRANSCRIPTION FACTOR ERF110"/>
    <property type="match status" value="1"/>
</dbReference>
<feature type="compositionally biased region" description="Polar residues" evidence="7">
    <location>
        <begin position="423"/>
        <end position="438"/>
    </location>
</feature>
<evidence type="ECO:0000256" key="1">
    <source>
        <dbReference type="ARBA" id="ARBA00004123"/>
    </source>
</evidence>
<keyword evidence="2" id="KW-0805">Transcription regulation</keyword>
<dbReference type="InterPro" id="IPR044808">
    <property type="entry name" value="ERF_plant"/>
</dbReference>
<dbReference type="CDD" id="cd00018">
    <property type="entry name" value="AP2"/>
    <property type="match status" value="1"/>
</dbReference>
<dbReference type="SMART" id="SM00380">
    <property type="entry name" value="AP2"/>
    <property type="match status" value="1"/>
</dbReference>
<dbReference type="GO" id="GO:0003700">
    <property type="term" value="F:DNA-binding transcription factor activity"/>
    <property type="evidence" value="ECO:0007669"/>
    <property type="project" value="InterPro"/>
</dbReference>
<protein>
    <submittedName>
        <fullName evidence="9">AP2/ERF transcription factor</fullName>
    </submittedName>
</protein>
<evidence type="ECO:0000256" key="3">
    <source>
        <dbReference type="ARBA" id="ARBA00023125"/>
    </source>
</evidence>
<evidence type="ECO:0000256" key="5">
    <source>
        <dbReference type="ARBA" id="ARBA00023242"/>
    </source>
</evidence>
<dbReference type="AlphaFoldDB" id="A0A2P5FEK4"/>
<dbReference type="InterPro" id="IPR016177">
    <property type="entry name" value="DNA-bd_dom_sf"/>
</dbReference>
<comment type="subcellular location">
    <subcellularLocation>
        <location evidence="1">Nucleus</location>
    </subcellularLocation>
</comment>
<feature type="compositionally biased region" description="Low complexity" evidence="7">
    <location>
        <begin position="106"/>
        <end position="136"/>
    </location>
</feature>
<evidence type="ECO:0000256" key="2">
    <source>
        <dbReference type="ARBA" id="ARBA00023015"/>
    </source>
</evidence>
<dbReference type="PANTHER" id="PTHR31190">
    <property type="entry name" value="DNA-BINDING DOMAIN"/>
    <property type="match status" value="1"/>
</dbReference>
<evidence type="ECO:0000259" key="8">
    <source>
        <dbReference type="PROSITE" id="PS51032"/>
    </source>
</evidence>
<dbReference type="PROSITE" id="PS51032">
    <property type="entry name" value="AP2_ERF"/>
    <property type="match status" value="1"/>
</dbReference>
<dbReference type="Pfam" id="PF00847">
    <property type="entry name" value="AP2"/>
    <property type="match status" value="1"/>
</dbReference>
<comment type="similarity">
    <text evidence="6">Belongs to the AP2/ERF transcription factor family. ERF subfamily.</text>
</comment>
<evidence type="ECO:0000313" key="9">
    <source>
        <dbReference type="EMBL" id="PON96233.1"/>
    </source>
</evidence>
<dbReference type="FunFam" id="3.30.730.10:FF:000001">
    <property type="entry name" value="Ethylene-responsive transcription factor 2"/>
    <property type="match status" value="1"/>
</dbReference>
<evidence type="ECO:0000256" key="6">
    <source>
        <dbReference type="ARBA" id="ARBA00024343"/>
    </source>
</evidence>
<feature type="domain" description="AP2/ERF" evidence="8">
    <location>
        <begin position="220"/>
        <end position="277"/>
    </location>
</feature>
<sequence length="460" mass="49258">MCLKVANQRSPNDVSFPPQEQGHGGEDQDEEQDQHNQQQQGGNIFSQYGVVSPPQPPQQIFTGYSRPTEMSAIVSALTHVVSGRRGGDYWGYDSRLVGDVGSGQVYASPSSSTSSSYSPAFSGITSTGSGSGSWSGQKRGRDEQASAQIRIESAPAPTRVFRGLGDFRATPEESSSASATEEVTNTMTATAAAAATAAIVPGTPSSETAQQEETGERRRRYRGVRQRPWGKWAAEIRDPHKAARVWLGTFDTAEAAARAYDEAALRFRGNRAKLNFPENVRSFPPPHQNFPVPAPAPTHLSISDSPATLLAAQPNFFRTTPFHGGSSSDTLRDYIQYSQLLQSSGDFHGQGQHLLQQQIPQQPSSFLEQMLYSSQLASLQSPLMISSSSSSASSSLLCSSVSSSSSSSSVSYPLLFSSQLHQQQPGFYPSPENQNPATSSAFPAPPWSSPPGFNPPSSSG</sequence>
<dbReference type="STRING" id="63057.A0A2P5FEK4"/>
<dbReference type="OrthoDB" id="1930739at2759"/>
<gene>
    <name evidence="9" type="primary">TorERF86</name>
    <name evidence="9" type="ORF">TorRG33x02_078220</name>
</gene>
<dbReference type="InParanoid" id="A0A2P5FEK4"/>
<proteinExistence type="inferred from homology"/>
<keyword evidence="3" id="KW-0238">DNA-binding</keyword>
<dbReference type="EMBL" id="JXTC01000039">
    <property type="protein sequence ID" value="PON96233.1"/>
    <property type="molecule type" value="Genomic_DNA"/>
</dbReference>
<reference evidence="10" key="1">
    <citation type="submission" date="2016-06" db="EMBL/GenBank/DDBJ databases">
        <title>Parallel loss of symbiosis genes in relatives of nitrogen-fixing non-legume Parasponia.</title>
        <authorList>
            <person name="Van Velzen R."/>
            <person name="Holmer R."/>
            <person name="Bu F."/>
            <person name="Rutten L."/>
            <person name="Van Zeijl A."/>
            <person name="Liu W."/>
            <person name="Santuari L."/>
            <person name="Cao Q."/>
            <person name="Sharma T."/>
            <person name="Shen D."/>
            <person name="Roswanjaya Y."/>
            <person name="Wardhani T."/>
            <person name="Kalhor M.S."/>
            <person name="Jansen J."/>
            <person name="Van den Hoogen J."/>
            <person name="Gungor B."/>
            <person name="Hartog M."/>
            <person name="Hontelez J."/>
            <person name="Verver J."/>
            <person name="Yang W.-C."/>
            <person name="Schijlen E."/>
            <person name="Repin R."/>
            <person name="Schilthuizen M."/>
            <person name="Schranz E."/>
            <person name="Heidstra R."/>
            <person name="Miyata K."/>
            <person name="Fedorova E."/>
            <person name="Kohlen W."/>
            <person name="Bisseling T."/>
            <person name="Smit S."/>
            <person name="Geurts R."/>
        </authorList>
    </citation>
    <scope>NUCLEOTIDE SEQUENCE [LARGE SCALE GENOMIC DNA]</scope>
    <source>
        <strain evidence="10">cv. RG33-2</strain>
    </source>
</reference>
<organism evidence="9 10">
    <name type="scientific">Trema orientale</name>
    <name type="common">Charcoal tree</name>
    <name type="synonym">Celtis orientalis</name>
    <dbReference type="NCBI Taxonomy" id="63057"/>
    <lineage>
        <taxon>Eukaryota</taxon>
        <taxon>Viridiplantae</taxon>
        <taxon>Streptophyta</taxon>
        <taxon>Embryophyta</taxon>
        <taxon>Tracheophyta</taxon>
        <taxon>Spermatophyta</taxon>
        <taxon>Magnoliopsida</taxon>
        <taxon>eudicotyledons</taxon>
        <taxon>Gunneridae</taxon>
        <taxon>Pentapetalae</taxon>
        <taxon>rosids</taxon>
        <taxon>fabids</taxon>
        <taxon>Rosales</taxon>
        <taxon>Cannabaceae</taxon>
        <taxon>Trema</taxon>
    </lineage>
</organism>
<dbReference type="GO" id="GO:0009873">
    <property type="term" value="P:ethylene-activated signaling pathway"/>
    <property type="evidence" value="ECO:0007669"/>
    <property type="project" value="InterPro"/>
</dbReference>
<dbReference type="GO" id="GO:0005634">
    <property type="term" value="C:nucleus"/>
    <property type="evidence" value="ECO:0007669"/>
    <property type="project" value="UniProtKB-SubCell"/>
</dbReference>
<feature type="region of interest" description="Disordered" evidence="7">
    <location>
        <begin position="197"/>
        <end position="223"/>
    </location>
</feature>